<evidence type="ECO:0000313" key="2">
    <source>
        <dbReference type="Proteomes" id="UP000180098"/>
    </source>
</evidence>
<sequence length="142" mass="17104">MISNFLHYLYHLDIYISVSNEKLRLKYKNINKETKLKIKQLKPLLIKRLKENDEAIEKGFIIYRYGDLYEFRYGLNSFLFIERLDDQKASAWRANYRQGDDKPYKVKLIARNVPFNEAFEQASSFINWLYRMDGKRSTACKN</sequence>
<accession>A0A1S2L580</accession>
<dbReference type="Proteomes" id="UP000180098">
    <property type="component" value="Unassembled WGS sequence"/>
</dbReference>
<comment type="caution">
    <text evidence="1">The sequence shown here is derived from an EMBL/GenBank/DDBJ whole genome shotgun (WGS) entry which is preliminary data.</text>
</comment>
<gene>
    <name evidence="1" type="ORF">BKP35_18305</name>
</gene>
<proteinExistence type="predicted"/>
<dbReference type="OrthoDB" id="2879342at2"/>
<dbReference type="AlphaFoldDB" id="A0A1S2L580"/>
<reference evidence="1 2" key="1">
    <citation type="submission" date="2016-10" db="EMBL/GenBank/DDBJ databases">
        <title>Draft genome sequences of four alkaliphilic bacteria belonging to the Anaerobacillus genus.</title>
        <authorList>
            <person name="Bassil N.M."/>
            <person name="Lloyd J.R."/>
        </authorList>
    </citation>
    <scope>NUCLEOTIDE SEQUENCE [LARGE SCALE GENOMIC DNA]</scope>
    <source>
        <strain evidence="1 2">DSM 15340</strain>
    </source>
</reference>
<evidence type="ECO:0000313" key="1">
    <source>
        <dbReference type="EMBL" id="OIJ07639.1"/>
    </source>
</evidence>
<protein>
    <submittedName>
        <fullName evidence="1">Uncharacterized protein</fullName>
    </submittedName>
</protein>
<organism evidence="1 2">
    <name type="scientific">Anaerobacillus arseniciselenatis</name>
    <dbReference type="NCBI Taxonomy" id="85682"/>
    <lineage>
        <taxon>Bacteria</taxon>
        <taxon>Bacillati</taxon>
        <taxon>Bacillota</taxon>
        <taxon>Bacilli</taxon>
        <taxon>Bacillales</taxon>
        <taxon>Bacillaceae</taxon>
        <taxon>Anaerobacillus</taxon>
    </lineage>
</organism>
<keyword evidence="2" id="KW-1185">Reference proteome</keyword>
<dbReference type="RefSeq" id="WP_071314827.1">
    <property type="nucleotide sequence ID" value="NZ_MLQQ01000058.1"/>
</dbReference>
<name>A0A1S2L580_9BACI</name>
<dbReference type="EMBL" id="MLQQ01000058">
    <property type="protein sequence ID" value="OIJ07639.1"/>
    <property type="molecule type" value="Genomic_DNA"/>
</dbReference>